<feature type="compositionally biased region" description="Polar residues" evidence="1">
    <location>
        <begin position="412"/>
        <end position="425"/>
    </location>
</feature>
<dbReference type="STRING" id="1121130.GCA_000519105_03849"/>
<dbReference type="InterPro" id="IPR032295">
    <property type="entry name" value="DUF4842"/>
</dbReference>
<accession>A0A412WUN2</accession>
<evidence type="ECO:0000313" key="4">
    <source>
        <dbReference type="EMBL" id="RGV30948.1"/>
    </source>
</evidence>
<feature type="domain" description="DUF4842" evidence="3">
    <location>
        <begin position="196"/>
        <end position="416"/>
    </location>
</feature>
<feature type="signal peptide" evidence="2">
    <location>
        <begin position="1"/>
        <end position="21"/>
    </location>
</feature>
<dbReference type="Proteomes" id="UP000283589">
    <property type="component" value="Unassembled WGS sequence"/>
</dbReference>
<reference evidence="4 5" key="1">
    <citation type="submission" date="2018-08" db="EMBL/GenBank/DDBJ databases">
        <title>A genome reference for cultivated species of the human gut microbiota.</title>
        <authorList>
            <person name="Zou Y."/>
            <person name="Xue W."/>
            <person name="Luo G."/>
        </authorList>
    </citation>
    <scope>NUCLEOTIDE SEQUENCE [LARGE SCALE GENOMIC DNA]</scope>
    <source>
        <strain evidence="4 5">AF14-49</strain>
    </source>
</reference>
<evidence type="ECO:0000259" key="3">
    <source>
        <dbReference type="Pfam" id="PF16130"/>
    </source>
</evidence>
<dbReference type="NCBIfam" id="TIGR04456">
    <property type="entry name" value="LruC_dom"/>
    <property type="match status" value="1"/>
</dbReference>
<organism evidence="4 5">
    <name type="scientific">Butyricimonas virosa</name>
    <dbReference type="NCBI Taxonomy" id="544645"/>
    <lineage>
        <taxon>Bacteria</taxon>
        <taxon>Pseudomonadati</taxon>
        <taxon>Bacteroidota</taxon>
        <taxon>Bacteroidia</taxon>
        <taxon>Bacteroidales</taxon>
        <taxon>Odoribacteraceae</taxon>
        <taxon>Butyricimonas</taxon>
    </lineage>
</organism>
<sequence>MKTKASILALFFLSTIINSCAKKDIEHKEKETTGFTELVVPADFDWKMSENVTCNFTSEHVSKVYVSTGANTTPFASFYVGQDVDQVKLNIPTYINTLYVKYETKAGLSTAKALDITNNTVTYAVPADSEEVETVLAYSAKTNLSRGNDQAVIFYPARENGWGTLMFEDLWPAYGDYDFNDLVVNYKIQLYPNNKNMVKEMILGIRVKAIGGSLPYDLCLAIKGIKAGEIDEFEKQESNNALENADMELLNPGNSEKKPPIFRFNNIRTNTKAPKGFAFLNTDPDKKARIQEGDMVNITFYITFRNSIPQADLTLDAFDFFIAKPVKEKASQWQEIHTRGYAPTEEFGQNVYEQTKEGNSYIGKSSIYYTSNSNLIWAINVPTDIPHTYEKADFLKAYPHFKDWATSGGNQNKDWYENTTGNRNDSYLIKQ</sequence>
<name>A0A412WUN2_9BACT</name>
<dbReference type="RefSeq" id="WP_118261507.1">
    <property type="nucleotide sequence ID" value="NZ_CALBWO010000064.1"/>
</dbReference>
<proteinExistence type="predicted"/>
<dbReference type="AlphaFoldDB" id="A0A412WUN2"/>
<dbReference type="InterPro" id="IPR031025">
    <property type="entry name" value="LruC_dom"/>
</dbReference>
<protein>
    <submittedName>
        <fullName evidence="4">LruC domain-containing protein</fullName>
    </submittedName>
</protein>
<dbReference type="EMBL" id="QRZA01000043">
    <property type="protein sequence ID" value="RGV30948.1"/>
    <property type="molecule type" value="Genomic_DNA"/>
</dbReference>
<keyword evidence="2" id="KW-0732">Signal</keyword>
<dbReference type="Pfam" id="PF16130">
    <property type="entry name" value="DUF4842"/>
    <property type="match status" value="1"/>
</dbReference>
<evidence type="ECO:0000256" key="1">
    <source>
        <dbReference type="SAM" id="MobiDB-lite"/>
    </source>
</evidence>
<comment type="caution">
    <text evidence="4">The sequence shown here is derived from an EMBL/GenBank/DDBJ whole genome shotgun (WGS) entry which is preliminary data.</text>
</comment>
<evidence type="ECO:0000256" key="2">
    <source>
        <dbReference type="SAM" id="SignalP"/>
    </source>
</evidence>
<gene>
    <name evidence="4" type="ORF">DWW18_19270</name>
</gene>
<feature type="chain" id="PRO_5019492062" evidence="2">
    <location>
        <begin position="22"/>
        <end position="431"/>
    </location>
</feature>
<feature type="region of interest" description="Disordered" evidence="1">
    <location>
        <begin position="412"/>
        <end position="431"/>
    </location>
</feature>
<evidence type="ECO:0000313" key="5">
    <source>
        <dbReference type="Proteomes" id="UP000283589"/>
    </source>
</evidence>